<proteinExistence type="predicted"/>
<feature type="domain" description="Type II secretion system protein GspF" evidence="7">
    <location>
        <begin position="173"/>
        <end position="298"/>
    </location>
</feature>
<dbReference type="EMBL" id="CP039291">
    <property type="protein sequence ID" value="QCB94166.1"/>
    <property type="molecule type" value="Genomic_DNA"/>
</dbReference>
<accession>A0A4P7SLV4</accession>
<dbReference type="GO" id="GO:0005886">
    <property type="term" value="C:plasma membrane"/>
    <property type="evidence" value="ECO:0007669"/>
    <property type="project" value="UniProtKB-SubCell"/>
</dbReference>
<gene>
    <name evidence="8" type="ORF">E5225_11955</name>
</gene>
<protein>
    <submittedName>
        <fullName evidence="8">Pilus assembly protein TadB</fullName>
    </submittedName>
</protein>
<feature type="transmembrane region" description="Helical" evidence="6">
    <location>
        <begin position="132"/>
        <end position="154"/>
    </location>
</feature>
<comment type="subcellular location">
    <subcellularLocation>
        <location evidence="1">Cell membrane</location>
        <topology evidence="1">Multi-pass membrane protein</topology>
    </subcellularLocation>
</comment>
<sequence>MSPAVLGALVGLVGGTGLALVVWRLGSRRTTLDQRVAPYLRVRGTSALLRAPAARGPWGTLDRLVAPFLGDAVRLLARIGSPAAQLRGRLERAGRRESVEQFRAQQVVWGALGLAVGLVLALALAASRGGAAPALLALVLVVGFTGVLVPDWLLGRQVRRREERMLAQMPTVTELLALAVSAGEGAVGALERVVRQTRGELTDELARTLAEARAGAPLTTALHGLADRTGMPALARFAEGVAVAVERGSPLADVLRAQAQDVREEGRRALMQTGGRKEVLMMIPVVFLILPVTVLFAVFPSVVVLRVGL</sequence>
<keyword evidence="4 6" id="KW-1133">Transmembrane helix</keyword>
<dbReference type="OrthoDB" id="5185234at2"/>
<feature type="transmembrane region" description="Helical" evidence="6">
    <location>
        <begin position="279"/>
        <end position="299"/>
    </location>
</feature>
<evidence type="ECO:0000259" key="7">
    <source>
        <dbReference type="Pfam" id="PF00482"/>
    </source>
</evidence>
<feature type="transmembrane region" description="Helical" evidence="6">
    <location>
        <begin position="107"/>
        <end position="126"/>
    </location>
</feature>
<name>A0A4P7SLV4_9CELL</name>
<dbReference type="Proteomes" id="UP000296469">
    <property type="component" value="Chromosome"/>
</dbReference>
<dbReference type="PANTHER" id="PTHR35007">
    <property type="entry name" value="INTEGRAL MEMBRANE PROTEIN-RELATED"/>
    <property type="match status" value="1"/>
</dbReference>
<keyword evidence="2" id="KW-1003">Cell membrane</keyword>
<dbReference type="RefSeq" id="WP_135971894.1">
    <property type="nucleotide sequence ID" value="NZ_CP039291.1"/>
</dbReference>
<evidence type="ECO:0000313" key="8">
    <source>
        <dbReference type="EMBL" id="QCB94166.1"/>
    </source>
</evidence>
<evidence type="ECO:0000313" key="9">
    <source>
        <dbReference type="Proteomes" id="UP000296469"/>
    </source>
</evidence>
<organism evidence="8 9">
    <name type="scientific">Cellulomonas shaoxiangyii</name>
    <dbReference type="NCBI Taxonomy" id="2566013"/>
    <lineage>
        <taxon>Bacteria</taxon>
        <taxon>Bacillati</taxon>
        <taxon>Actinomycetota</taxon>
        <taxon>Actinomycetes</taxon>
        <taxon>Micrococcales</taxon>
        <taxon>Cellulomonadaceae</taxon>
        <taxon>Cellulomonas</taxon>
    </lineage>
</organism>
<dbReference type="KEGG" id="celz:E5225_11955"/>
<evidence type="ECO:0000256" key="3">
    <source>
        <dbReference type="ARBA" id="ARBA00022692"/>
    </source>
</evidence>
<evidence type="ECO:0000256" key="4">
    <source>
        <dbReference type="ARBA" id="ARBA00022989"/>
    </source>
</evidence>
<keyword evidence="9" id="KW-1185">Reference proteome</keyword>
<reference evidence="8 9" key="1">
    <citation type="submission" date="2019-04" db="EMBL/GenBank/DDBJ databases">
        <title>Isolation and identification of Cellulomonas shaoxiangyii sp. Nov. isolated from feces of the Tibetan antelopes (Pantholops hodgsonii) in the Qinghai-Tibet plateau of China.</title>
        <authorList>
            <person name="Tian Z."/>
        </authorList>
    </citation>
    <scope>NUCLEOTIDE SEQUENCE [LARGE SCALE GENOMIC DNA]</scope>
    <source>
        <strain evidence="8 9">Z28</strain>
    </source>
</reference>
<keyword evidence="5 6" id="KW-0472">Membrane</keyword>
<dbReference type="AlphaFoldDB" id="A0A4P7SLV4"/>
<keyword evidence="3 6" id="KW-0812">Transmembrane</keyword>
<evidence type="ECO:0000256" key="2">
    <source>
        <dbReference type="ARBA" id="ARBA00022475"/>
    </source>
</evidence>
<feature type="transmembrane region" description="Helical" evidence="6">
    <location>
        <begin position="6"/>
        <end position="25"/>
    </location>
</feature>
<evidence type="ECO:0000256" key="5">
    <source>
        <dbReference type="ARBA" id="ARBA00023136"/>
    </source>
</evidence>
<dbReference type="Pfam" id="PF00482">
    <property type="entry name" value="T2SSF"/>
    <property type="match status" value="1"/>
</dbReference>
<dbReference type="InterPro" id="IPR018076">
    <property type="entry name" value="T2SS_GspF_dom"/>
</dbReference>
<evidence type="ECO:0000256" key="6">
    <source>
        <dbReference type="SAM" id="Phobius"/>
    </source>
</evidence>
<dbReference type="PANTHER" id="PTHR35007:SF2">
    <property type="entry name" value="PILUS ASSEMBLE PROTEIN"/>
    <property type="match status" value="1"/>
</dbReference>
<evidence type="ECO:0000256" key="1">
    <source>
        <dbReference type="ARBA" id="ARBA00004651"/>
    </source>
</evidence>